<keyword evidence="8" id="KW-0443">Lipid metabolism</keyword>
<dbReference type="GO" id="GO:0005524">
    <property type="term" value="F:ATP binding"/>
    <property type="evidence" value="ECO:0007669"/>
    <property type="project" value="UniProtKB-KW"/>
</dbReference>
<evidence type="ECO:0000256" key="6">
    <source>
        <dbReference type="ARBA" id="ARBA00022777"/>
    </source>
</evidence>
<evidence type="ECO:0000256" key="2">
    <source>
        <dbReference type="ARBA" id="ARBA00005983"/>
    </source>
</evidence>
<evidence type="ECO:0000313" key="11">
    <source>
        <dbReference type="EMBL" id="THF82000.1"/>
    </source>
</evidence>
<evidence type="ECO:0000256" key="1">
    <source>
        <dbReference type="ARBA" id="ARBA00001946"/>
    </source>
</evidence>
<evidence type="ECO:0000256" key="4">
    <source>
        <dbReference type="ARBA" id="ARBA00022679"/>
    </source>
</evidence>
<dbReference type="Gene3D" id="3.40.50.10330">
    <property type="entry name" value="Probable inorganic polyphosphate/atp-NAD kinase, domain 1"/>
    <property type="match status" value="1"/>
</dbReference>
<dbReference type="GO" id="GO:0008654">
    <property type="term" value="P:phospholipid biosynthetic process"/>
    <property type="evidence" value="ECO:0007669"/>
    <property type="project" value="UniProtKB-KW"/>
</dbReference>
<dbReference type="Pfam" id="PF00781">
    <property type="entry name" value="DAGK_cat"/>
    <property type="match status" value="1"/>
</dbReference>
<comment type="similarity">
    <text evidence="2">Belongs to the diacylglycerol/lipid kinase family.</text>
</comment>
<dbReference type="PROSITE" id="PS50146">
    <property type="entry name" value="DAGK"/>
    <property type="match status" value="1"/>
</dbReference>
<dbReference type="Proteomes" id="UP000310334">
    <property type="component" value="Unassembled WGS sequence"/>
</dbReference>
<reference evidence="11 12" key="1">
    <citation type="submission" date="2019-04" db="EMBL/GenBank/DDBJ databases">
        <title>Bacillus sediminilitoris sp. nov., isolated from a tidal flat sediment on the East China Sea.</title>
        <authorList>
            <person name="Wei Y."/>
            <person name="Mao H."/>
            <person name="Fang J."/>
        </authorList>
    </citation>
    <scope>NUCLEOTIDE SEQUENCE [LARGE SCALE GENOMIC DNA]</scope>
    <source>
        <strain evidence="11 12">DSL-17</strain>
    </source>
</reference>
<dbReference type="PANTHER" id="PTHR12358:SF54">
    <property type="entry name" value="SPHINGOSINE KINASE RELATED PROTEIN"/>
    <property type="match status" value="1"/>
</dbReference>
<sequence length="310" mass="34898">MNGLFFIINPAAGHGKAKKVWNKVKKELTRKKVSYRSFYTEYHGHAEILARQVATLQNYHLKTIIGVGGDGTINEIVNGLSTFSNIQIGFINAGSGNDFSRGFQLPTHPVKEIRDILLKLKKPLQKFYLGNFRLEGKKNGHYFIKSIQIGLYAEVKEALKSNVNNKLMARLHLEYMGFIISLVKVLSYYQPFTLFVKVDGELSTYQNVWFISILNIANYHGRMKIASNAKPTDGNLDVTIVSNISRWKLFKLIALNNSSKKMKAESIETFACKSITIHSESPLLVQADGEMIGESPVLVSIQKDRVALIK</sequence>
<comment type="caution">
    <text evidence="11">The sequence shown here is derived from an EMBL/GenBank/DDBJ whole genome shotgun (WGS) entry which is preliminary data.</text>
</comment>
<keyword evidence="7" id="KW-0067">ATP-binding</keyword>
<evidence type="ECO:0000256" key="10">
    <source>
        <dbReference type="ARBA" id="ARBA00023264"/>
    </source>
</evidence>
<evidence type="ECO:0000256" key="9">
    <source>
        <dbReference type="ARBA" id="ARBA00023209"/>
    </source>
</evidence>
<keyword evidence="10" id="KW-1208">Phospholipid metabolism</keyword>
<keyword evidence="5" id="KW-0547">Nucleotide-binding</keyword>
<protein>
    <submittedName>
        <fullName evidence="11">Diacylglycerol kinase family lipid kinase</fullName>
    </submittedName>
</protein>
<dbReference type="OrthoDB" id="9786026at2"/>
<evidence type="ECO:0000256" key="8">
    <source>
        <dbReference type="ARBA" id="ARBA00023098"/>
    </source>
</evidence>
<evidence type="ECO:0000313" key="12">
    <source>
        <dbReference type="Proteomes" id="UP000310334"/>
    </source>
</evidence>
<dbReference type="Pfam" id="PF19279">
    <property type="entry name" value="YegS_C"/>
    <property type="match status" value="1"/>
</dbReference>
<evidence type="ECO:0000256" key="5">
    <source>
        <dbReference type="ARBA" id="ARBA00022741"/>
    </source>
</evidence>
<keyword evidence="4" id="KW-0808">Transferase</keyword>
<comment type="cofactor">
    <cofactor evidence="1">
        <name>Mg(2+)</name>
        <dbReference type="ChEBI" id="CHEBI:18420"/>
    </cofactor>
</comment>
<proteinExistence type="inferred from homology"/>
<dbReference type="EMBL" id="SSNT01000003">
    <property type="protein sequence ID" value="THF82000.1"/>
    <property type="molecule type" value="Genomic_DNA"/>
</dbReference>
<keyword evidence="3" id="KW-0444">Lipid biosynthesis</keyword>
<dbReference type="InterPro" id="IPR045540">
    <property type="entry name" value="YegS/DAGK_C"/>
</dbReference>
<gene>
    <name evidence="11" type="ORF">E6W99_04965</name>
</gene>
<dbReference type="InterPro" id="IPR017438">
    <property type="entry name" value="ATP-NAD_kinase_N"/>
</dbReference>
<evidence type="ECO:0000256" key="3">
    <source>
        <dbReference type="ARBA" id="ARBA00022516"/>
    </source>
</evidence>
<keyword evidence="9" id="KW-0594">Phospholipid biosynthesis</keyword>
<evidence type="ECO:0000256" key="7">
    <source>
        <dbReference type="ARBA" id="ARBA00022840"/>
    </source>
</evidence>
<dbReference type="AlphaFoldDB" id="A0A4V6RXN5"/>
<keyword evidence="12" id="KW-1185">Reference proteome</keyword>
<dbReference type="InterPro" id="IPR050187">
    <property type="entry name" value="Lipid_Phosphate_FormReg"/>
</dbReference>
<accession>A0A4V6RXN5</accession>
<keyword evidence="6 11" id="KW-0418">Kinase</keyword>
<dbReference type="NCBIfam" id="TIGR00147">
    <property type="entry name" value="YegS/Rv2252/BmrU family lipid kinase"/>
    <property type="match status" value="1"/>
</dbReference>
<dbReference type="RefSeq" id="WP_136352085.1">
    <property type="nucleotide sequence ID" value="NZ_CP046266.1"/>
</dbReference>
<dbReference type="InterPro" id="IPR016064">
    <property type="entry name" value="NAD/diacylglycerol_kinase_sf"/>
</dbReference>
<dbReference type="Gene3D" id="2.60.200.40">
    <property type="match status" value="1"/>
</dbReference>
<dbReference type="PANTHER" id="PTHR12358">
    <property type="entry name" value="SPHINGOSINE KINASE"/>
    <property type="match status" value="1"/>
</dbReference>
<dbReference type="GO" id="GO:0016301">
    <property type="term" value="F:kinase activity"/>
    <property type="evidence" value="ECO:0007669"/>
    <property type="project" value="UniProtKB-KW"/>
</dbReference>
<organism evidence="11 12">
    <name type="scientific">Metabacillus sediminilitoris</name>
    <dbReference type="NCBI Taxonomy" id="2567941"/>
    <lineage>
        <taxon>Bacteria</taxon>
        <taxon>Bacillati</taxon>
        <taxon>Bacillota</taxon>
        <taxon>Bacilli</taxon>
        <taxon>Bacillales</taxon>
        <taxon>Bacillaceae</taxon>
        <taxon>Metabacillus</taxon>
    </lineage>
</organism>
<dbReference type="SMART" id="SM00046">
    <property type="entry name" value="DAGKc"/>
    <property type="match status" value="1"/>
</dbReference>
<dbReference type="SUPFAM" id="SSF111331">
    <property type="entry name" value="NAD kinase/diacylglycerol kinase-like"/>
    <property type="match status" value="1"/>
</dbReference>
<dbReference type="InterPro" id="IPR001206">
    <property type="entry name" value="Diacylglycerol_kinase_cat_dom"/>
</dbReference>
<dbReference type="InterPro" id="IPR005218">
    <property type="entry name" value="Diacylglycerol/lipid_kinase"/>
</dbReference>
<name>A0A4V6RXN5_9BACI</name>